<feature type="signal peptide" evidence="2">
    <location>
        <begin position="1"/>
        <end position="17"/>
    </location>
</feature>
<protein>
    <recommendedName>
        <fullName evidence="5">DUF1090 domain-containing protein</fullName>
    </recommendedName>
</protein>
<keyword evidence="4" id="KW-1185">Reference proteome</keyword>
<feature type="coiled-coil region" evidence="1">
    <location>
        <begin position="55"/>
        <end position="111"/>
    </location>
</feature>
<gene>
    <name evidence="3" type="ORF">BASA50_009861</name>
</gene>
<keyword evidence="2" id="KW-0732">Signal</keyword>
<name>A0ABQ8F019_9FUNG</name>
<comment type="caution">
    <text evidence="3">The sequence shown here is derived from an EMBL/GenBank/DDBJ whole genome shotgun (WGS) entry which is preliminary data.</text>
</comment>
<dbReference type="Proteomes" id="UP001648503">
    <property type="component" value="Unassembled WGS sequence"/>
</dbReference>
<keyword evidence="1" id="KW-0175">Coiled coil</keyword>
<feature type="chain" id="PRO_5046031578" description="DUF1090 domain-containing protein" evidence="2">
    <location>
        <begin position="18"/>
        <end position="202"/>
    </location>
</feature>
<evidence type="ECO:0000313" key="4">
    <source>
        <dbReference type="Proteomes" id="UP001648503"/>
    </source>
</evidence>
<organism evidence="3 4">
    <name type="scientific">Batrachochytrium salamandrivorans</name>
    <dbReference type="NCBI Taxonomy" id="1357716"/>
    <lineage>
        <taxon>Eukaryota</taxon>
        <taxon>Fungi</taxon>
        <taxon>Fungi incertae sedis</taxon>
        <taxon>Chytridiomycota</taxon>
        <taxon>Chytridiomycota incertae sedis</taxon>
        <taxon>Chytridiomycetes</taxon>
        <taxon>Rhizophydiales</taxon>
        <taxon>Rhizophydiales incertae sedis</taxon>
        <taxon>Batrachochytrium</taxon>
    </lineage>
</organism>
<proteinExistence type="predicted"/>
<evidence type="ECO:0000313" key="3">
    <source>
        <dbReference type="EMBL" id="KAH6589682.1"/>
    </source>
</evidence>
<accession>A0ABQ8F019</accession>
<evidence type="ECO:0000256" key="1">
    <source>
        <dbReference type="SAM" id="Coils"/>
    </source>
</evidence>
<dbReference type="EMBL" id="JAFCIX010000442">
    <property type="protein sequence ID" value="KAH6589682.1"/>
    <property type="molecule type" value="Genomic_DNA"/>
</dbReference>
<evidence type="ECO:0000256" key="2">
    <source>
        <dbReference type="SAM" id="SignalP"/>
    </source>
</evidence>
<reference evidence="3 4" key="1">
    <citation type="submission" date="2021-02" db="EMBL/GenBank/DDBJ databases">
        <title>Variation within the Batrachochytrium salamandrivorans European outbreak.</title>
        <authorList>
            <person name="Kelly M."/>
            <person name="Pasmans F."/>
            <person name="Shea T.P."/>
            <person name="Munoz J.F."/>
            <person name="Carranza S."/>
            <person name="Cuomo C.A."/>
            <person name="Martel A."/>
        </authorList>
    </citation>
    <scope>NUCLEOTIDE SEQUENCE [LARGE SCALE GENOMIC DNA]</scope>
    <source>
        <strain evidence="3 4">AMFP18/2</strain>
    </source>
</reference>
<evidence type="ECO:0008006" key="5">
    <source>
        <dbReference type="Google" id="ProtNLM"/>
    </source>
</evidence>
<sequence length="202" mass="23420">MILPLLLLPLVSFGVVAQHPGQRQTVDFSPQSSYRLVFPPTSFAPATYVCTGSNIKFKTDQAQILTKEIERLCKEAISLIEKKICLPQAVIEDYDSRKADYENSKKRAKDAYKQWDLALEYATNDNGRNRSEEEILRDRGIANRLGQEFRHLETEVNNKYCDLTEKWEIIKGMKKDCLRKKARKERKHGQAISHKLDQYLRS</sequence>